<dbReference type="RefSeq" id="WP_306106382.1">
    <property type="nucleotide sequence ID" value="NZ_CP120989.1"/>
</dbReference>
<evidence type="ECO:0008006" key="3">
    <source>
        <dbReference type="Google" id="ProtNLM"/>
    </source>
</evidence>
<evidence type="ECO:0000313" key="2">
    <source>
        <dbReference type="Proteomes" id="UP001235744"/>
    </source>
</evidence>
<evidence type="ECO:0000313" key="1">
    <source>
        <dbReference type="EMBL" id="WLQ62028.1"/>
    </source>
</evidence>
<reference evidence="1 2" key="1">
    <citation type="submission" date="2023-03" db="EMBL/GenBank/DDBJ databases">
        <title>Isolation and description of six Streptomyces strains from soil environments, able to metabolize different microbial glucans.</title>
        <authorList>
            <person name="Widen T."/>
            <person name="Larsbrink J."/>
        </authorList>
    </citation>
    <scope>NUCLEOTIDE SEQUENCE [LARGE SCALE GENOMIC DNA]</scope>
    <source>
        <strain evidence="1 2">Alt2</strain>
        <plasmid evidence="1 2">unnamed1</plasmid>
    </source>
</reference>
<keyword evidence="2" id="KW-1185">Reference proteome</keyword>
<sequence length="215" mass="23926">MAGVDRRRTVALQRAQKQVREDERLGFLGGFEHFLVEVEKGVMHAAPGGALAITDLRILTVQDSGIHQSLAHSTVQGARLQARFLRLSTLTIDAGPMGVVGLTGPRNLMKQALSEMQRFVDQPLPEQPTSRLIPTVTGAELCCSACSISQQDDWNPAPDYCHGCLSNFEWSEGHRKLVDEFRAYLKAGADRRKLPPHLWEWLKTENPAYAKRLKG</sequence>
<organism evidence="1 2">
    <name type="scientific">Streptomyces poriferorum</name>
    <dbReference type="NCBI Taxonomy" id="2798799"/>
    <lineage>
        <taxon>Bacteria</taxon>
        <taxon>Bacillati</taxon>
        <taxon>Actinomycetota</taxon>
        <taxon>Actinomycetes</taxon>
        <taxon>Kitasatosporales</taxon>
        <taxon>Streptomycetaceae</taxon>
        <taxon>Streptomyces</taxon>
    </lineage>
</organism>
<dbReference type="Proteomes" id="UP001235744">
    <property type="component" value="Plasmid unnamed1"/>
</dbReference>
<gene>
    <name evidence="1" type="ORF">P8A19_41890</name>
</gene>
<geneLocation type="plasmid" evidence="1 2">
    <name>unnamed1</name>
</geneLocation>
<keyword evidence="1" id="KW-0614">Plasmid</keyword>
<protein>
    <recommendedName>
        <fullName evidence="3">YokE-like PH domain-containing protein</fullName>
    </recommendedName>
</protein>
<accession>A0ABY9J2H2</accession>
<proteinExistence type="predicted"/>
<dbReference type="EMBL" id="CP120989">
    <property type="protein sequence ID" value="WLQ62028.1"/>
    <property type="molecule type" value="Genomic_DNA"/>
</dbReference>
<name>A0ABY9J2H2_9ACTN</name>